<dbReference type="Gene3D" id="3.10.20.30">
    <property type="match status" value="1"/>
</dbReference>
<sequence>MIKVLFFAELEEIVGARELVIEKPEMTVKDVKEYLKSQFSNLPVDRAMIAVNEEYVEETDIIKANDTVALIPPVSGG</sequence>
<dbReference type="RefSeq" id="WP_071311050.1">
    <property type="nucleotide sequence ID" value="NZ_MLQR01000050.1"/>
</dbReference>
<protein>
    <recommendedName>
        <fullName evidence="5">Molybdopterin synthase sulfur carrier subunit</fullName>
    </recommendedName>
    <alternativeName>
        <fullName evidence="11">MPT synthase subunit 1</fullName>
    </alternativeName>
    <alternativeName>
        <fullName evidence="8">Molybdenum cofactor biosynthesis protein D</fullName>
    </alternativeName>
    <alternativeName>
        <fullName evidence="10">Molybdopterin-converting factor small subunit</fullName>
    </alternativeName>
    <alternativeName>
        <fullName evidence="9">Molybdopterin-converting factor subunit 1</fullName>
    </alternativeName>
    <alternativeName>
        <fullName evidence="12">Sulfur carrier protein MoaD</fullName>
    </alternativeName>
</protein>
<dbReference type="GO" id="GO:0006777">
    <property type="term" value="P:Mo-molybdopterin cofactor biosynthetic process"/>
    <property type="evidence" value="ECO:0007669"/>
    <property type="project" value="UniProtKB-KW"/>
</dbReference>
<evidence type="ECO:0000256" key="7">
    <source>
        <dbReference type="ARBA" id="ARBA00063099"/>
    </source>
</evidence>
<evidence type="ECO:0000256" key="6">
    <source>
        <dbReference type="ARBA" id="ARBA00054425"/>
    </source>
</evidence>
<gene>
    <name evidence="13" type="ORF">BKP37_18250</name>
</gene>
<dbReference type="SUPFAM" id="SSF54285">
    <property type="entry name" value="MoaD/ThiS"/>
    <property type="match status" value="1"/>
</dbReference>
<evidence type="ECO:0000256" key="4">
    <source>
        <dbReference type="ARBA" id="ARBA00024200"/>
    </source>
</evidence>
<evidence type="ECO:0000256" key="8">
    <source>
        <dbReference type="ARBA" id="ARBA00075076"/>
    </source>
</evidence>
<dbReference type="EMBL" id="MLQR01000050">
    <property type="protein sequence ID" value="OIJ10477.1"/>
    <property type="molecule type" value="Genomic_DNA"/>
</dbReference>
<evidence type="ECO:0000313" key="14">
    <source>
        <dbReference type="Proteomes" id="UP000179524"/>
    </source>
</evidence>
<evidence type="ECO:0000256" key="1">
    <source>
        <dbReference type="ARBA" id="ARBA00005046"/>
    </source>
</evidence>
<comment type="subunit">
    <text evidence="7">Heterotetramer of 2 MoaD subunits and 2 MoaE subunits. Forms a stable heterotetrameric complex of 2 MoaD and 2 MoeB during adenylation of MoaD by MoeB. During catalysis MoaD shuttles between the two heterotetrameric complexes.</text>
</comment>
<evidence type="ECO:0000256" key="3">
    <source>
        <dbReference type="ARBA" id="ARBA00023150"/>
    </source>
</evidence>
<name>A0A1S2LFK0_9BACI</name>
<dbReference type="InterPro" id="IPR016155">
    <property type="entry name" value="Mopterin_synth/thiamin_S_b"/>
</dbReference>
<keyword evidence="2" id="KW-0547">Nucleotide-binding</keyword>
<keyword evidence="14" id="KW-1185">Reference proteome</keyword>
<dbReference type="AlphaFoldDB" id="A0A1S2LFK0"/>
<evidence type="ECO:0000256" key="11">
    <source>
        <dbReference type="ARBA" id="ARBA00078020"/>
    </source>
</evidence>
<dbReference type="PANTHER" id="PTHR33359:SF1">
    <property type="entry name" value="MOLYBDOPTERIN SYNTHASE SULFUR CARRIER SUBUNIT"/>
    <property type="match status" value="1"/>
</dbReference>
<dbReference type="InterPro" id="IPR003749">
    <property type="entry name" value="ThiS/MoaD-like"/>
</dbReference>
<evidence type="ECO:0000313" key="13">
    <source>
        <dbReference type="EMBL" id="OIJ10477.1"/>
    </source>
</evidence>
<dbReference type="OrthoDB" id="9801945at2"/>
<dbReference type="PANTHER" id="PTHR33359">
    <property type="entry name" value="MOLYBDOPTERIN SYNTHASE SULFUR CARRIER SUBUNIT"/>
    <property type="match status" value="1"/>
</dbReference>
<dbReference type="Proteomes" id="UP000179524">
    <property type="component" value="Unassembled WGS sequence"/>
</dbReference>
<evidence type="ECO:0000256" key="12">
    <source>
        <dbReference type="ARBA" id="ARBA00078992"/>
    </source>
</evidence>
<comment type="similarity">
    <text evidence="4">Belongs to the MoaD family.</text>
</comment>
<proteinExistence type="inferred from homology"/>
<dbReference type="FunFam" id="3.10.20.30:FF:000010">
    <property type="entry name" value="Molybdopterin synthase sulfur carrier subunit"/>
    <property type="match status" value="1"/>
</dbReference>
<comment type="pathway">
    <text evidence="1">Cofactor biosynthesis; molybdopterin biosynthesis.</text>
</comment>
<comment type="caution">
    <text evidence="13">The sequence shown here is derived from an EMBL/GenBank/DDBJ whole genome shotgun (WGS) entry which is preliminary data.</text>
</comment>
<dbReference type="CDD" id="cd00754">
    <property type="entry name" value="Ubl_MoaD"/>
    <property type="match status" value="1"/>
</dbReference>
<evidence type="ECO:0000256" key="5">
    <source>
        <dbReference type="ARBA" id="ARBA00024247"/>
    </source>
</evidence>
<evidence type="ECO:0000256" key="9">
    <source>
        <dbReference type="ARBA" id="ARBA00076711"/>
    </source>
</evidence>
<evidence type="ECO:0000256" key="10">
    <source>
        <dbReference type="ARBA" id="ARBA00077809"/>
    </source>
</evidence>
<dbReference type="InterPro" id="IPR044672">
    <property type="entry name" value="MOCS2A"/>
</dbReference>
<dbReference type="Pfam" id="PF02597">
    <property type="entry name" value="ThiS"/>
    <property type="match status" value="1"/>
</dbReference>
<dbReference type="InterPro" id="IPR012675">
    <property type="entry name" value="Beta-grasp_dom_sf"/>
</dbReference>
<dbReference type="GO" id="GO:0000166">
    <property type="term" value="F:nucleotide binding"/>
    <property type="evidence" value="ECO:0007669"/>
    <property type="project" value="UniProtKB-KW"/>
</dbReference>
<dbReference type="UniPathway" id="UPA00344"/>
<evidence type="ECO:0000256" key="2">
    <source>
        <dbReference type="ARBA" id="ARBA00022741"/>
    </source>
</evidence>
<keyword evidence="3" id="KW-0501">Molybdenum cofactor biosynthesis</keyword>
<dbReference type="GO" id="GO:1990133">
    <property type="term" value="C:molybdopterin adenylyltransferase complex"/>
    <property type="evidence" value="ECO:0007669"/>
    <property type="project" value="TreeGrafter"/>
</dbReference>
<comment type="function">
    <text evidence="6">Involved in sulfur transfer in the conversion of molybdopterin precursor Z to molybdopterin.</text>
</comment>
<accession>A0A1S2LFK0</accession>
<reference evidence="13 14" key="1">
    <citation type="submission" date="2016-10" db="EMBL/GenBank/DDBJ databases">
        <title>Draft genome sequences of four alkaliphilic bacteria belonging to the Anaerobacillus genus.</title>
        <authorList>
            <person name="Bassil N.M."/>
            <person name="Lloyd J.R."/>
        </authorList>
    </citation>
    <scope>NUCLEOTIDE SEQUENCE [LARGE SCALE GENOMIC DNA]</scope>
    <source>
        <strain evidence="13 14">DSM 18345</strain>
    </source>
</reference>
<dbReference type="NCBIfam" id="TIGR01682">
    <property type="entry name" value="moaD"/>
    <property type="match status" value="1"/>
</dbReference>
<organism evidence="13 14">
    <name type="scientific">Anaerobacillus alkalilacustris</name>
    <dbReference type="NCBI Taxonomy" id="393763"/>
    <lineage>
        <taxon>Bacteria</taxon>
        <taxon>Bacillati</taxon>
        <taxon>Bacillota</taxon>
        <taxon>Bacilli</taxon>
        <taxon>Bacillales</taxon>
        <taxon>Bacillaceae</taxon>
        <taxon>Anaerobacillus</taxon>
    </lineage>
</organism>